<name>A0A1G2I446_9BACT</name>
<organism evidence="1 2">
    <name type="scientific">Candidatus Staskawiczbacteria bacterium RIFCSPHIGHO2_02_FULL_42_22</name>
    <dbReference type="NCBI Taxonomy" id="1802207"/>
    <lineage>
        <taxon>Bacteria</taxon>
        <taxon>Candidatus Staskawicziibacteriota</taxon>
    </lineage>
</organism>
<protein>
    <submittedName>
        <fullName evidence="1">Uncharacterized protein</fullName>
    </submittedName>
</protein>
<comment type="caution">
    <text evidence="1">The sequence shown here is derived from an EMBL/GenBank/DDBJ whole genome shotgun (WGS) entry which is preliminary data.</text>
</comment>
<accession>A0A1G2I446</accession>
<dbReference type="EMBL" id="MHOT01000014">
    <property type="protein sequence ID" value="OGZ69190.1"/>
    <property type="molecule type" value="Genomic_DNA"/>
</dbReference>
<dbReference type="AlphaFoldDB" id="A0A1G2I446"/>
<reference evidence="1 2" key="1">
    <citation type="journal article" date="2016" name="Nat. Commun.">
        <title>Thousands of microbial genomes shed light on interconnected biogeochemical processes in an aquifer system.</title>
        <authorList>
            <person name="Anantharaman K."/>
            <person name="Brown C.T."/>
            <person name="Hug L.A."/>
            <person name="Sharon I."/>
            <person name="Castelle C.J."/>
            <person name="Probst A.J."/>
            <person name="Thomas B.C."/>
            <person name="Singh A."/>
            <person name="Wilkins M.J."/>
            <person name="Karaoz U."/>
            <person name="Brodie E.L."/>
            <person name="Williams K.H."/>
            <person name="Hubbard S.S."/>
            <person name="Banfield J.F."/>
        </authorList>
    </citation>
    <scope>NUCLEOTIDE SEQUENCE [LARGE SCALE GENOMIC DNA]</scope>
</reference>
<evidence type="ECO:0000313" key="2">
    <source>
        <dbReference type="Proteomes" id="UP000178820"/>
    </source>
</evidence>
<evidence type="ECO:0000313" key="1">
    <source>
        <dbReference type="EMBL" id="OGZ69190.1"/>
    </source>
</evidence>
<proteinExistence type="predicted"/>
<dbReference type="Proteomes" id="UP000178820">
    <property type="component" value="Unassembled WGS sequence"/>
</dbReference>
<sequence>MRWERIRTLVGIRRALKEGPDGTYILKVPLGRRCSWRKIVKEKGRRVYHGWHPELDARVDRLIDIHTIK</sequence>
<dbReference type="STRING" id="1802207.A3D44_02420"/>
<gene>
    <name evidence="1" type="ORF">A3D44_02420</name>
</gene>